<keyword evidence="1" id="KW-0802">TPR repeat</keyword>
<evidence type="ECO:0000256" key="1">
    <source>
        <dbReference type="PROSITE-ProRule" id="PRU00339"/>
    </source>
</evidence>
<dbReference type="AlphaFoldDB" id="A0A9Q0M0N5"/>
<evidence type="ECO:0000313" key="3">
    <source>
        <dbReference type="Proteomes" id="UP001142055"/>
    </source>
</evidence>
<keyword evidence="3" id="KW-1185">Reference proteome</keyword>
<dbReference type="EMBL" id="JAPWDV010000003">
    <property type="protein sequence ID" value="KAJ6216826.1"/>
    <property type="molecule type" value="Genomic_DNA"/>
</dbReference>
<comment type="caution">
    <text evidence="2">The sequence shown here is derived from an EMBL/GenBank/DDBJ whole genome shotgun (WGS) entry which is preliminary data.</text>
</comment>
<dbReference type="InterPro" id="IPR019734">
    <property type="entry name" value="TPR_rpt"/>
</dbReference>
<sequence>MEGDQPIYDDYKLNEAMEFAKKANSYVMNDELLQAVKLYTKSIELCPNEHRFCINRTLCYIKMDYIFLALNDINRAIELEPTNSKCFFIRSKIFKILNEYEMAEKDLQKAANLDPTCEEIMDEINHLKKSGQDNYLLKDRLSGYNLNDKTYYKIKVNFHLIHAPNLPTNLWNYHGIRIENLNPKISIETICSNFNLFGDIIDVKRVGRLTAYNTFIFYENPVTPMFTIAYFQNRIDEELCAKEWKTFKPMKLYFAPTDNQNELKFFRPKYPIQNSQECYYWRTTSCNLNNHCSKWHIVANKNIDTQIWMKEKTCDQFNNKK</sequence>
<feature type="repeat" description="TPR" evidence="1">
    <location>
        <begin position="16"/>
        <end position="49"/>
    </location>
</feature>
<dbReference type="OMA" id="YYWRTTS"/>
<dbReference type="SUPFAM" id="SSF48452">
    <property type="entry name" value="TPR-like"/>
    <property type="match status" value="1"/>
</dbReference>
<evidence type="ECO:0000313" key="2">
    <source>
        <dbReference type="EMBL" id="KAJ6216826.1"/>
    </source>
</evidence>
<dbReference type="InterPro" id="IPR011990">
    <property type="entry name" value="TPR-like_helical_dom_sf"/>
</dbReference>
<name>A0A9Q0M0N5_BLOTA</name>
<protein>
    <submittedName>
        <fullName evidence="2">Uncharacterized protein</fullName>
    </submittedName>
</protein>
<organism evidence="2 3">
    <name type="scientific">Blomia tropicalis</name>
    <name type="common">Mite</name>
    <dbReference type="NCBI Taxonomy" id="40697"/>
    <lineage>
        <taxon>Eukaryota</taxon>
        <taxon>Metazoa</taxon>
        <taxon>Ecdysozoa</taxon>
        <taxon>Arthropoda</taxon>
        <taxon>Chelicerata</taxon>
        <taxon>Arachnida</taxon>
        <taxon>Acari</taxon>
        <taxon>Acariformes</taxon>
        <taxon>Sarcoptiformes</taxon>
        <taxon>Astigmata</taxon>
        <taxon>Glycyphagoidea</taxon>
        <taxon>Echimyopodidae</taxon>
        <taxon>Blomia</taxon>
    </lineage>
</organism>
<accession>A0A9Q0M0N5</accession>
<dbReference type="Proteomes" id="UP001142055">
    <property type="component" value="Chromosome 3"/>
</dbReference>
<proteinExistence type="predicted"/>
<dbReference type="Pfam" id="PF13181">
    <property type="entry name" value="TPR_8"/>
    <property type="match status" value="1"/>
</dbReference>
<dbReference type="PROSITE" id="PS50005">
    <property type="entry name" value="TPR"/>
    <property type="match status" value="1"/>
</dbReference>
<dbReference type="Gene3D" id="1.25.40.10">
    <property type="entry name" value="Tetratricopeptide repeat domain"/>
    <property type="match status" value="1"/>
</dbReference>
<dbReference type="PANTHER" id="PTHR47678:SF4">
    <property type="entry name" value="SHOCK PROTEIN 70 (HSP70)-INTERACTING PROTEIN, PUTATIVE-RELATED"/>
    <property type="match status" value="1"/>
</dbReference>
<reference evidence="2" key="1">
    <citation type="submission" date="2022-12" db="EMBL/GenBank/DDBJ databases">
        <title>Genome assemblies of Blomia tropicalis.</title>
        <authorList>
            <person name="Cui Y."/>
        </authorList>
    </citation>
    <scope>NUCLEOTIDE SEQUENCE</scope>
    <source>
        <tissue evidence="2">Adult mites</tissue>
    </source>
</reference>
<dbReference type="SMART" id="SM00028">
    <property type="entry name" value="TPR"/>
    <property type="match status" value="3"/>
</dbReference>
<gene>
    <name evidence="2" type="ORF">RDWZM_007983</name>
</gene>
<dbReference type="PANTHER" id="PTHR47678">
    <property type="entry name" value="TETRATRICOPEPTIDE REPEAT PROTEIN 31"/>
    <property type="match status" value="1"/>
</dbReference>